<dbReference type="RefSeq" id="WP_348520297.1">
    <property type="nucleotide sequence ID" value="NZ_BSUJ01000001.1"/>
</dbReference>
<dbReference type="Pfam" id="PF01326">
    <property type="entry name" value="PPDK_N"/>
    <property type="match status" value="2"/>
</dbReference>
<keyword evidence="3" id="KW-1185">Reference proteome</keyword>
<protein>
    <recommendedName>
        <fullName evidence="1">Pyruvate phosphate dikinase AMP/ATP-binding domain-containing protein</fullName>
    </recommendedName>
</protein>
<dbReference type="InterPro" id="IPR002192">
    <property type="entry name" value="PPDK_AMP/ATP-bd"/>
</dbReference>
<evidence type="ECO:0000313" key="2">
    <source>
        <dbReference type="EMBL" id="GMA19490.1"/>
    </source>
</evidence>
<dbReference type="Proteomes" id="UP001157109">
    <property type="component" value="Unassembled WGS sequence"/>
</dbReference>
<gene>
    <name evidence="2" type="ORF">GCM10025862_15110</name>
</gene>
<evidence type="ECO:0000259" key="1">
    <source>
        <dbReference type="Pfam" id="PF01326"/>
    </source>
</evidence>
<organism evidence="2 3">
    <name type="scientific">Arsenicicoccus piscis</name>
    <dbReference type="NCBI Taxonomy" id="673954"/>
    <lineage>
        <taxon>Bacteria</taxon>
        <taxon>Bacillati</taxon>
        <taxon>Actinomycetota</taxon>
        <taxon>Actinomycetes</taxon>
        <taxon>Micrococcales</taxon>
        <taxon>Intrasporangiaceae</taxon>
        <taxon>Arsenicicoccus</taxon>
    </lineage>
</organism>
<dbReference type="SUPFAM" id="SSF56059">
    <property type="entry name" value="Glutathione synthetase ATP-binding domain-like"/>
    <property type="match status" value="1"/>
</dbReference>
<dbReference type="PANTHER" id="PTHR22931">
    <property type="entry name" value="PHOSPHOENOLPYRUVATE DIKINASE-RELATED"/>
    <property type="match status" value="1"/>
</dbReference>
<accession>A0ABQ6HMX7</accession>
<sequence length="174" mass="19027">MTTYVYDFAHGDKDQKDLLGGKGANLAEMTKLGLPVPPGFTITTEACRAYLEAGRQPAELGVQVTRELRLLEQKMGRRLGDATDPLLVSVRSGAKFSMPGMMETVLNIGLNDDSVEGLAAIADDERFAWDSYRRLIQMFGATVMDIKSSRFAEIHDAAKNAEGSRPTPSCPWTV</sequence>
<dbReference type="PANTHER" id="PTHR22931:SF9">
    <property type="entry name" value="PYRUVATE, PHOSPHATE DIKINASE 1, CHLOROPLASTIC"/>
    <property type="match status" value="1"/>
</dbReference>
<reference evidence="3" key="1">
    <citation type="journal article" date="2019" name="Int. J. Syst. Evol. Microbiol.">
        <title>The Global Catalogue of Microorganisms (GCM) 10K type strain sequencing project: providing services to taxonomists for standard genome sequencing and annotation.</title>
        <authorList>
            <consortium name="The Broad Institute Genomics Platform"/>
            <consortium name="The Broad Institute Genome Sequencing Center for Infectious Disease"/>
            <person name="Wu L."/>
            <person name="Ma J."/>
        </authorList>
    </citation>
    <scope>NUCLEOTIDE SEQUENCE [LARGE SCALE GENOMIC DNA]</scope>
    <source>
        <strain evidence="3">NBRC 105830</strain>
    </source>
</reference>
<dbReference type="Gene3D" id="3.30.1490.20">
    <property type="entry name" value="ATP-grasp fold, A domain"/>
    <property type="match status" value="1"/>
</dbReference>
<feature type="domain" description="Pyruvate phosphate dikinase AMP/ATP-binding" evidence="1">
    <location>
        <begin position="60"/>
        <end position="120"/>
    </location>
</feature>
<proteinExistence type="predicted"/>
<dbReference type="EMBL" id="BSUJ01000001">
    <property type="protein sequence ID" value="GMA19490.1"/>
    <property type="molecule type" value="Genomic_DNA"/>
</dbReference>
<feature type="domain" description="Pyruvate phosphate dikinase AMP/ATP-binding" evidence="1">
    <location>
        <begin position="17"/>
        <end position="54"/>
    </location>
</feature>
<dbReference type="InterPro" id="IPR010121">
    <property type="entry name" value="Pyruvate_phosphate_dikinase"/>
</dbReference>
<name>A0ABQ6HMX7_9MICO</name>
<evidence type="ECO:0000313" key="3">
    <source>
        <dbReference type="Proteomes" id="UP001157109"/>
    </source>
</evidence>
<comment type="caution">
    <text evidence="2">The sequence shown here is derived from an EMBL/GenBank/DDBJ whole genome shotgun (WGS) entry which is preliminary data.</text>
</comment>
<dbReference type="InterPro" id="IPR013815">
    <property type="entry name" value="ATP_grasp_subdomain_1"/>
</dbReference>